<feature type="region of interest" description="Disordered" evidence="1">
    <location>
        <begin position="1"/>
        <end position="20"/>
    </location>
</feature>
<feature type="transmembrane region" description="Helical" evidence="2">
    <location>
        <begin position="372"/>
        <end position="390"/>
    </location>
</feature>
<dbReference type="Proteomes" id="UP001172101">
    <property type="component" value="Unassembled WGS sequence"/>
</dbReference>
<dbReference type="InterPro" id="IPR021514">
    <property type="entry name" value="DUF3176"/>
</dbReference>
<keyword evidence="2" id="KW-0472">Membrane</keyword>
<dbReference type="AlphaFoldDB" id="A0AA40BFZ6"/>
<evidence type="ECO:0000256" key="2">
    <source>
        <dbReference type="SAM" id="Phobius"/>
    </source>
</evidence>
<dbReference type="PANTHER" id="PTHR35394">
    <property type="entry name" value="DUF3176 DOMAIN-CONTAINING PROTEIN"/>
    <property type="match status" value="1"/>
</dbReference>
<comment type="caution">
    <text evidence="3">The sequence shown here is derived from an EMBL/GenBank/DDBJ whole genome shotgun (WGS) entry which is preliminary data.</text>
</comment>
<name>A0AA40BFZ6_9PEZI</name>
<sequence length="580" mass="61967">MRHDIPMQDIPEDVAHGYDVSPASSIRHDMVDDRQQRGDNSLPPIQGVVETDTETWLDDLEDDMPAPPYDFEAWQQHSDRAIESQPSWYAPASPIPDAMTQHIPVPAQNGRDAAPITLQQITGSQAQRELAEARAREVSLGRGPVRTSYGPAPVRVADEIGQAPPPVPRIPSVIHHSEGSPLSDGHGPFMHYEDLAYLDLVGAEPKDELHNTGLARTATTPSPPKEPARLAWLRRWLQRKRRRKGVPVVEGNGETRHESGDSRGAWRPWTAEILWCILSIVSLAPIAVLLKIYDGHDLPNWPLAVPLIVPVAFLTAICQVAMVASLAEGLAQLKWNSFTRAGRPLSDFQAFDDAGWGPVGSAKLFATQKGRFLGMSAAAVLLTSFASAPLTQAAISYPTHLVEGSGGTATVARSESYLPEANLVAGDTLDLREKQAIQLGLYHAPGEELPHVMPSRSSGECHWRNSNSLAVCAAVADVSDKLAVSSQTKPSALGVNLGAGIDGPVHNASLPNGVLLIGSPGTCNLNMSAPSPVETGQDSFLLPAAAASLAFSNLDAGVSSAVANFFVVYTTGQTANSSQH</sequence>
<reference evidence="3" key="1">
    <citation type="submission" date="2023-06" db="EMBL/GenBank/DDBJ databases">
        <title>Genome-scale phylogeny and comparative genomics of the fungal order Sordariales.</title>
        <authorList>
            <consortium name="Lawrence Berkeley National Laboratory"/>
            <person name="Hensen N."/>
            <person name="Bonometti L."/>
            <person name="Westerberg I."/>
            <person name="Brannstrom I.O."/>
            <person name="Guillou S."/>
            <person name="Cros-Aarteil S."/>
            <person name="Calhoun S."/>
            <person name="Haridas S."/>
            <person name="Kuo A."/>
            <person name="Mondo S."/>
            <person name="Pangilinan J."/>
            <person name="Riley R."/>
            <person name="LaButti K."/>
            <person name="Andreopoulos B."/>
            <person name="Lipzen A."/>
            <person name="Chen C."/>
            <person name="Yanf M."/>
            <person name="Daum C."/>
            <person name="Ng V."/>
            <person name="Clum A."/>
            <person name="Steindorff A."/>
            <person name="Ohm R."/>
            <person name="Martin F."/>
            <person name="Silar P."/>
            <person name="Natvig D."/>
            <person name="Lalanne C."/>
            <person name="Gautier V."/>
            <person name="Ament-velasquez S.L."/>
            <person name="Kruys A."/>
            <person name="Hutchinson M.I."/>
            <person name="Powell A.J."/>
            <person name="Barry K."/>
            <person name="Miller A.N."/>
            <person name="Grigoriev I.V."/>
            <person name="Debuchy R."/>
            <person name="Gladieux P."/>
            <person name="Thoren M.H."/>
            <person name="Johannesson H."/>
        </authorList>
    </citation>
    <scope>NUCLEOTIDE SEQUENCE</scope>
    <source>
        <strain evidence="3">SMH2392-1A</strain>
    </source>
</reference>
<keyword evidence="2" id="KW-1133">Transmembrane helix</keyword>
<keyword evidence="2" id="KW-0812">Transmembrane</keyword>
<proteinExistence type="predicted"/>
<evidence type="ECO:0000313" key="3">
    <source>
        <dbReference type="EMBL" id="KAK0733547.1"/>
    </source>
</evidence>
<accession>A0AA40BFZ6</accession>
<dbReference type="EMBL" id="JAUIRO010000001">
    <property type="protein sequence ID" value="KAK0733547.1"/>
    <property type="molecule type" value="Genomic_DNA"/>
</dbReference>
<dbReference type="Pfam" id="PF11374">
    <property type="entry name" value="DUF3176"/>
    <property type="match status" value="1"/>
</dbReference>
<organism evidence="3 4">
    <name type="scientific">Lasiosphaeria miniovina</name>
    <dbReference type="NCBI Taxonomy" id="1954250"/>
    <lineage>
        <taxon>Eukaryota</taxon>
        <taxon>Fungi</taxon>
        <taxon>Dikarya</taxon>
        <taxon>Ascomycota</taxon>
        <taxon>Pezizomycotina</taxon>
        <taxon>Sordariomycetes</taxon>
        <taxon>Sordariomycetidae</taxon>
        <taxon>Sordariales</taxon>
        <taxon>Lasiosphaeriaceae</taxon>
        <taxon>Lasiosphaeria</taxon>
    </lineage>
</organism>
<dbReference type="GeneID" id="85322395"/>
<protein>
    <submittedName>
        <fullName evidence="3">Uncharacterized protein</fullName>
    </submittedName>
</protein>
<dbReference type="PANTHER" id="PTHR35394:SF5">
    <property type="entry name" value="DUF3176 DOMAIN-CONTAINING PROTEIN"/>
    <property type="match status" value="1"/>
</dbReference>
<gene>
    <name evidence="3" type="ORF">B0T26DRAFT_669949</name>
</gene>
<dbReference type="RefSeq" id="XP_060302424.1">
    <property type="nucleotide sequence ID" value="XM_060439125.1"/>
</dbReference>
<evidence type="ECO:0000256" key="1">
    <source>
        <dbReference type="SAM" id="MobiDB-lite"/>
    </source>
</evidence>
<feature type="transmembrane region" description="Helical" evidence="2">
    <location>
        <begin position="273"/>
        <end position="293"/>
    </location>
</feature>
<keyword evidence="4" id="KW-1185">Reference proteome</keyword>
<evidence type="ECO:0000313" key="4">
    <source>
        <dbReference type="Proteomes" id="UP001172101"/>
    </source>
</evidence>
<feature type="transmembrane region" description="Helical" evidence="2">
    <location>
        <begin position="305"/>
        <end position="327"/>
    </location>
</feature>